<organism evidence="2 3">
    <name type="scientific">Ciona savignyi</name>
    <name type="common">Pacific transparent sea squirt</name>
    <dbReference type="NCBI Taxonomy" id="51511"/>
    <lineage>
        <taxon>Eukaryota</taxon>
        <taxon>Metazoa</taxon>
        <taxon>Chordata</taxon>
        <taxon>Tunicata</taxon>
        <taxon>Ascidiacea</taxon>
        <taxon>Phlebobranchia</taxon>
        <taxon>Cionidae</taxon>
        <taxon>Ciona</taxon>
    </lineage>
</organism>
<proteinExistence type="predicted"/>
<reference evidence="2" key="3">
    <citation type="submission" date="2025-09" db="UniProtKB">
        <authorList>
            <consortium name="Ensembl"/>
        </authorList>
    </citation>
    <scope>IDENTIFICATION</scope>
</reference>
<feature type="compositionally biased region" description="Polar residues" evidence="1">
    <location>
        <begin position="81"/>
        <end position="103"/>
    </location>
</feature>
<reference evidence="3" key="1">
    <citation type="submission" date="2003-08" db="EMBL/GenBank/DDBJ databases">
        <authorList>
            <person name="Birren B."/>
            <person name="Nusbaum C."/>
            <person name="Abebe A."/>
            <person name="Abouelleil A."/>
            <person name="Adekoya E."/>
            <person name="Ait-zahra M."/>
            <person name="Allen N."/>
            <person name="Allen T."/>
            <person name="An P."/>
            <person name="Anderson M."/>
            <person name="Anderson S."/>
            <person name="Arachchi H."/>
            <person name="Armbruster J."/>
            <person name="Bachantsang P."/>
            <person name="Baldwin J."/>
            <person name="Barry A."/>
            <person name="Bayul T."/>
            <person name="Blitshsteyn B."/>
            <person name="Bloom T."/>
            <person name="Blye J."/>
            <person name="Boguslavskiy L."/>
            <person name="Borowsky M."/>
            <person name="Boukhgalter B."/>
            <person name="Brunache A."/>
            <person name="Butler J."/>
            <person name="Calixte N."/>
            <person name="Calvo S."/>
            <person name="Camarata J."/>
            <person name="Campo K."/>
            <person name="Chang J."/>
            <person name="Cheshatsang Y."/>
            <person name="Citroen M."/>
            <person name="Collymore A."/>
            <person name="Considine T."/>
            <person name="Cook A."/>
            <person name="Cooke P."/>
            <person name="Corum B."/>
            <person name="Cuomo C."/>
            <person name="David R."/>
            <person name="Dawoe T."/>
            <person name="Degray S."/>
            <person name="Dodge S."/>
            <person name="Dooley K."/>
            <person name="Dorje P."/>
            <person name="Dorjee K."/>
            <person name="Dorris L."/>
            <person name="Duffey N."/>
            <person name="Dupes A."/>
            <person name="Elkins T."/>
            <person name="Engels R."/>
            <person name="Erickson J."/>
            <person name="Farina A."/>
            <person name="Faro S."/>
            <person name="Ferreira P."/>
            <person name="Fischer H."/>
            <person name="Fitzgerald M."/>
            <person name="Foley K."/>
            <person name="Gage D."/>
            <person name="Galagan J."/>
            <person name="Gearin G."/>
            <person name="Gnerre S."/>
            <person name="Gnirke A."/>
            <person name="Goyette A."/>
            <person name="Graham J."/>
            <person name="Grandbois E."/>
            <person name="Gyaltsen K."/>
            <person name="Hafez N."/>
            <person name="Hagopian D."/>
            <person name="Hagos B."/>
            <person name="Hall J."/>
            <person name="Hatcher B."/>
            <person name="Heller A."/>
            <person name="Higgins H."/>
            <person name="Honan T."/>
            <person name="Horn A."/>
            <person name="Houde N."/>
            <person name="Hughes L."/>
            <person name="Hulme W."/>
            <person name="Husby E."/>
            <person name="Iliev I."/>
            <person name="Jaffe D."/>
            <person name="Jones C."/>
            <person name="Kamal M."/>
            <person name="Kamat A."/>
            <person name="Kamvysselis M."/>
            <person name="Karlsson E."/>
            <person name="Kells C."/>
            <person name="Kieu A."/>
            <person name="Kisner P."/>
            <person name="Kodira C."/>
            <person name="Kulbokas E."/>
            <person name="Labutti K."/>
            <person name="Lama D."/>
            <person name="Landers T."/>
            <person name="Leger J."/>
            <person name="Levine S."/>
            <person name="Lewis D."/>
            <person name="Lewis T."/>
            <person name="Lindblad-toh K."/>
            <person name="Liu X."/>
            <person name="Lokyitsang T."/>
            <person name="Lokyitsang Y."/>
            <person name="Lucien O."/>
            <person name="Lui A."/>
            <person name="Ma L.J."/>
            <person name="Mabbitt R."/>
            <person name="Macdonald J."/>
            <person name="Maclean C."/>
            <person name="Major J."/>
            <person name="Manning J."/>
            <person name="Marabella R."/>
            <person name="Maru K."/>
            <person name="Matthews C."/>
            <person name="Mauceli E."/>
            <person name="Mccarthy M."/>
            <person name="Mcdonough S."/>
            <person name="Mcghee T."/>
            <person name="Meldrim J."/>
            <person name="Meneus L."/>
            <person name="Mesirov J."/>
            <person name="Mihalev A."/>
            <person name="Mihova T."/>
            <person name="Mikkelsen T."/>
            <person name="Mlenga V."/>
            <person name="Moru K."/>
            <person name="Mozes J."/>
            <person name="Mulrain L."/>
            <person name="Munson G."/>
            <person name="Naylor J."/>
            <person name="Newes C."/>
            <person name="Nguyen C."/>
            <person name="Nguyen N."/>
            <person name="Nguyen T."/>
            <person name="Nicol R."/>
            <person name="Nielsen C."/>
            <person name="Nizzari M."/>
            <person name="Norbu C."/>
            <person name="Norbu N."/>
            <person name="O'donnell P."/>
            <person name="Okoawo O."/>
            <person name="O'leary S."/>
            <person name="Omotosho B."/>
            <person name="O'neill K."/>
            <person name="Osman S."/>
            <person name="Parker S."/>
            <person name="Perrin D."/>
            <person name="Phunkhang P."/>
            <person name="Piqani B."/>
            <person name="Purcell S."/>
            <person name="Rachupka T."/>
            <person name="Ramasamy U."/>
            <person name="Rameau R."/>
            <person name="Ray V."/>
            <person name="Raymond C."/>
            <person name="Retta R."/>
            <person name="Richardson S."/>
            <person name="Rise C."/>
            <person name="Rodriguez J."/>
            <person name="Rogers J."/>
            <person name="Rogov P."/>
            <person name="Rutman M."/>
            <person name="Schupbach R."/>
            <person name="Seaman C."/>
            <person name="Settipalli S."/>
            <person name="Sharpe T."/>
            <person name="Sheridan J."/>
            <person name="Sherpa N."/>
            <person name="Shi J."/>
            <person name="Smirnov S."/>
            <person name="Smith C."/>
            <person name="Sougnez C."/>
            <person name="Spencer B."/>
            <person name="Stalker J."/>
            <person name="Stange-thomann N."/>
            <person name="Stavropoulos S."/>
            <person name="Stetson K."/>
            <person name="Stone C."/>
            <person name="Stone S."/>
            <person name="Stubbs M."/>
            <person name="Talamas J."/>
            <person name="Tchuinga P."/>
            <person name="Tenzing P."/>
            <person name="Tesfaye S."/>
            <person name="Theodore J."/>
            <person name="Thoulutsang Y."/>
            <person name="Topham K."/>
            <person name="Towey S."/>
            <person name="Tsamla T."/>
            <person name="Tsomo N."/>
            <person name="Vallee D."/>
            <person name="Vassiliev H."/>
            <person name="Venkataraman V."/>
            <person name="Vinson J."/>
            <person name="Vo A."/>
            <person name="Wade C."/>
            <person name="Wang S."/>
            <person name="Wangchuk T."/>
            <person name="Wangdi T."/>
            <person name="Whittaker C."/>
            <person name="Wilkinson J."/>
            <person name="Wu Y."/>
            <person name="Wyman D."/>
            <person name="Yadav S."/>
            <person name="Yang S."/>
            <person name="Yang X."/>
            <person name="Yeager S."/>
            <person name="Yee E."/>
            <person name="Young G."/>
            <person name="Zainoun J."/>
            <person name="Zembeck L."/>
            <person name="Zimmer A."/>
            <person name="Zody M."/>
            <person name="Lander E."/>
        </authorList>
    </citation>
    <scope>NUCLEOTIDE SEQUENCE [LARGE SCALE GENOMIC DNA]</scope>
</reference>
<feature type="region of interest" description="Disordered" evidence="1">
    <location>
        <begin position="1"/>
        <end position="45"/>
    </location>
</feature>
<keyword evidence="3" id="KW-1185">Reference proteome</keyword>
<name>H2YYP8_CIOSA</name>
<feature type="compositionally biased region" description="Polar residues" evidence="1">
    <location>
        <begin position="150"/>
        <end position="175"/>
    </location>
</feature>
<sequence>MLSNIEKSPQSENSRTHQIPQTNSTKTGSIAKEVTSVASSKPPLTIGAVFPSNLASLDNGKLLNQNTCPPEPALKNGKRIPQNSCVSEPALSTSGDSWTTATSPGRYKDPQQAPKNLSSGEDIVERVLRRYGIQKASTLPPLPRQPAPPSSNESSATVQQETSSNGSGDNITPRSQALLDQLKDQLLQ</sequence>
<feature type="compositionally biased region" description="Pro residues" evidence="1">
    <location>
        <begin position="140"/>
        <end position="149"/>
    </location>
</feature>
<evidence type="ECO:0000256" key="1">
    <source>
        <dbReference type="SAM" id="MobiDB-lite"/>
    </source>
</evidence>
<feature type="region of interest" description="Disordered" evidence="1">
    <location>
        <begin position="61"/>
        <end position="188"/>
    </location>
</feature>
<dbReference type="OMA" id="SRTHQIP"/>
<evidence type="ECO:0000313" key="3">
    <source>
        <dbReference type="Proteomes" id="UP000007875"/>
    </source>
</evidence>
<dbReference type="Proteomes" id="UP000007875">
    <property type="component" value="Unassembled WGS sequence"/>
</dbReference>
<accession>H2YYP8</accession>
<dbReference type="Ensembl" id="ENSCSAVT00000010585.1">
    <property type="protein sequence ID" value="ENSCSAVP00000010459.1"/>
    <property type="gene ID" value="ENSCSAVG00000006155.1"/>
</dbReference>
<dbReference type="HOGENOM" id="CLU_123943_0_0_1"/>
<dbReference type="GeneTree" id="ENSGT00390000004072"/>
<evidence type="ECO:0000313" key="2">
    <source>
        <dbReference type="Ensembl" id="ENSCSAVP00000010459.1"/>
    </source>
</evidence>
<dbReference type="InParanoid" id="H2YYP8"/>
<feature type="compositionally biased region" description="Polar residues" evidence="1">
    <location>
        <begin position="1"/>
        <end position="28"/>
    </location>
</feature>
<feature type="compositionally biased region" description="Low complexity" evidence="1">
    <location>
        <begin position="176"/>
        <end position="188"/>
    </location>
</feature>
<reference evidence="2" key="2">
    <citation type="submission" date="2025-08" db="UniProtKB">
        <authorList>
            <consortium name="Ensembl"/>
        </authorList>
    </citation>
    <scope>IDENTIFICATION</scope>
</reference>
<dbReference type="AlphaFoldDB" id="H2YYP8"/>
<protein>
    <submittedName>
        <fullName evidence="2">Uncharacterized protein</fullName>
    </submittedName>
</protein>